<evidence type="ECO:0000256" key="1">
    <source>
        <dbReference type="SAM" id="MobiDB-lite"/>
    </source>
</evidence>
<protein>
    <recommendedName>
        <fullName evidence="2">Bacteriophage/plasmid primase P4 C-terminal domain-containing protein</fullName>
    </recommendedName>
</protein>
<dbReference type="Proteomes" id="UP000473574">
    <property type="component" value="Unassembled WGS sequence"/>
</dbReference>
<feature type="compositionally biased region" description="Basic and acidic residues" evidence="1">
    <location>
        <begin position="599"/>
        <end position="612"/>
    </location>
</feature>
<evidence type="ECO:0000313" key="3">
    <source>
        <dbReference type="EMBL" id="NEZ67789.1"/>
    </source>
</evidence>
<proteinExistence type="predicted"/>
<dbReference type="Gene3D" id="3.40.50.300">
    <property type="entry name" value="P-loop containing nucleotide triphosphate hydrolases"/>
    <property type="match status" value="1"/>
</dbReference>
<feature type="region of interest" description="Disordered" evidence="1">
    <location>
        <begin position="480"/>
        <end position="499"/>
    </location>
</feature>
<dbReference type="InterPro" id="IPR014818">
    <property type="entry name" value="Phage/plasmid_primase_P4_C"/>
</dbReference>
<name>A0A6M0SGU5_9CYAN</name>
<feature type="compositionally biased region" description="Basic and acidic residues" evidence="1">
    <location>
        <begin position="487"/>
        <end position="499"/>
    </location>
</feature>
<gene>
    <name evidence="3" type="ORF">D0962_34390</name>
</gene>
<feature type="region of interest" description="Disordered" evidence="1">
    <location>
        <begin position="550"/>
        <end position="612"/>
    </location>
</feature>
<evidence type="ECO:0000313" key="4">
    <source>
        <dbReference type="Proteomes" id="UP000473574"/>
    </source>
</evidence>
<reference evidence="3 4" key="1">
    <citation type="journal article" date="2020" name="Microb. Ecol.">
        <title>Ecogenomics of the Marine Benthic Filamentous Cyanobacterium Adonisia.</title>
        <authorList>
            <person name="Walter J.M."/>
            <person name="Coutinho F.H."/>
            <person name="Leomil L."/>
            <person name="Hargreaves P.I."/>
            <person name="Campeao M.E."/>
            <person name="Vieira V.V."/>
            <person name="Silva B.S."/>
            <person name="Fistarol G.O."/>
            <person name="Salomon P.S."/>
            <person name="Sawabe T."/>
            <person name="Mino S."/>
            <person name="Hosokawa M."/>
            <person name="Miyashita H."/>
            <person name="Maruyama F."/>
            <person name="van Verk M.C."/>
            <person name="Dutilh B.E."/>
            <person name="Thompson C.C."/>
            <person name="Thompson F.L."/>
        </authorList>
    </citation>
    <scope>NUCLEOTIDE SEQUENCE [LARGE SCALE GENOMIC DNA]</scope>
    <source>
        <strain evidence="3 4">CCMR0082</strain>
    </source>
</reference>
<evidence type="ECO:0000259" key="2">
    <source>
        <dbReference type="SMART" id="SM00885"/>
    </source>
</evidence>
<dbReference type="RefSeq" id="WP_163671076.1">
    <property type="nucleotide sequence ID" value="NZ_QZCE01000002.1"/>
</dbReference>
<dbReference type="InterPro" id="IPR027417">
    <property type="entry name" value="P-loop_NTPase"/>
</dbReference>
<organism evidence="3 4">
    <name type="scientific">Adonisia turfae CCMR0082</name>
    <dbReference type="NCBI Taxonomy" id="2304604"/>
    <lineage>
        <taxon>Bacteria</taxon>
        <taxon>Bacillati</taxon>
        <taxon>Cyanobacteriota</taxon>
        <taxon>Adonisia</taxon>
        <taxon>Adonisia turfae</taxon>
    </lineage>
</organism>
<dbReference type="SUPFAM" id="SSF52540">
    <property type="entry name" value="P-loop containing nucleoside triphosphate hydrolases"/>
    <property type="match status" value="1"/>
</dbReference>
<dbReference type="SMART" id="SM00885">
    <property type="entry name" value="D5_N"/>
    <property type="match status" value="1"/>
</dbReference>
<dbReference type="AlphaFoldDB" id="A0A6M0SGU5"/>
<sequence length="612" mass="69122">MKRISTAELQMYMAELQKASGLNATQFKPIQQEAKEFSARYWRLKRRDKEKKKTEVEEYELKPSITMDMHLYQLCFLNKGSVVINDGFFRYDETHGYWVSIRDKDVLKMLAHLSGKSFKWLGSSKARYKKFLGTQNATTSAMKYSRSMLTLTDEDTPESKHLRAFRNCTVDMRTGVAMQHSPGHYLTSAISAEYHANAPCPEVFISFLKASYGEDMIPIIRAAFSMVLDPTAPWGKFIHIIGPSGSGKGVMLRLLQKFFGKNAIGTSSFEEISNPDKRHQNLKNCDLYVIGDISGYIKGLETFYDLVDNAPMTGRALQSSDAYSRQWDIRFALASVEYLQLENTAGGWDRRVLPILSQRRPENSDIPNLEYELEENLSGIISWALAIDKEQRNAILKKPWEFSERISNAMHESKIYGDSVASFVDRCLKPIPFGSKAVEPIVHPGAIHDWYVAYCKAHSLTPKGQPKFISHLKTIIPRHYTPRRRAKPGETKERDKDGKLKKLPAKWSWIQCIPGIFENEEDPITGLTRSGLICRKQSCKEGSLEEFALWKPTRESQDETRKSNSSTGGQGGLSGGTKPESPEHPQGKAGAGGLGGQGKKIDLSSDEIFERF</sequence>
<dbReference type="EMBL" id="QZCE01000002">
    <property type="protein sequence ID" value="NEZ67789.1"/>
    <property type="molecule type" value="Genomic_DNA"/>
</dbReference>
<feature type="domain" description="Bacteriophage/plasmid primase P4 C-terminal" evidence="2">
    <location>
        <begin position="67"/>
        <end position="213"/>
    </location>
</feature>
<comment type="caution">
    <text evidence="3">The sequence shown here is derived from an EMBL/GenBank/DDBJ whole genome shotgun (WGS) entry which is preliminary data.</text>
</comment>
<accession>A0A6M0SGU5</accession>
<feature type="compositionally biased region" description="Basic and acidic residues" evidence="1">
    <location>
        <begin position="552"/>
        <end position="562"/>
    </location>
</feature>
<feature type="compositionally biased region" description="Gly residues" evidence="1">
    <location>
        <begin position="589"/>
        <end position="598"/>
    </location>
</feature>
<dbReference type="Pfam" id="PF08706">
    <property type="entry name" value="D5_N"/>
    <property type="match status" value="1"/>
</dbReference>